<dbReference type="Proteomes" id="UP000661691">
    <property type="component" value="Unassembled WGS sequence"/>
</dbReference>
<evidence type="ECO:0000256" key="1">
    <source>
        <dbReference type="SAM" id="Coils"/>
    </source>
</evidence>
<feature type="coiled-coil region" evidence="1">
    <location>
        <begin position="283"/>
        <end position="337"/>
    </location>
</feature>
<keyword evidence="2" id="KW-0472">Membrane</keyword>
<dbReference type="PANTHER" id="PTHR41259:SF1">
    <property type="entry name" value="DOUBLE-STRAND BREAK REPAIR RAD50 ATPASE, PUTATIVE-RELATED"/>
    <property type="match status" value="1"/>
</dbReference>
<proteinExistence type="predicted"/>
<keyword evidence="5" id="KW-1185">Reference proteome</keyword>
<dbReference type="Pfam" id="PF13514">
    <property type="entry name" value="AAA_27"/>
    <property type="match status" value="1"/>
</dbReference>
<name>A0A926N7G5_9BACL</name>
<evidence type="ECO:0000313" key="5">
    <source>
        <dbReference type="Proteomes" id="UP000661691"/>
    </source>
</evidence>
<feature type="coiled-coil region" evidence="1">
    <location>
        <begin position="204"/>
        <end position="231"/>
    </location>
</feature>
<protein>
    <submittedName>
        <fullName evidence="4">AAA family ATPase</fullName>
    </submittedName>
</protein>
<feature type="transmembrane region" description="Helical" evidence="2">
    <location>
        <begin position="448"/>
        <end position="481"/>
    </location>
</feature>
<dbReference type="InterPro" id="IPR038734">
    <property type="entry name" value="YhaN_AAA"/>
</dbReference>
<organism evidence="4 5">
    <name type="scientific">Polycladospora coralii</name>
    <dbReference type="NCBI Taxonomy" id="2771432"/>
    <lineage>
        <taxon>Bacteria</taxon>
        <taxon>Bacillati</taxon>
        <taxon>Bacillota</taxon>
        <taxon>Bacilli</taxon>
        <taxon>Bacillales</taxon>
        <taxon>Thermoactinomycetaceae</taxon>
        <taxon>Polycladospora</taxon>
    </lineage>
</organism>
<dbReference type="Gene3D" id="3.40.50.300">
    <property type="entry name" value="P-loop containing nucleotide triphosphate hydrolases"/>
    <property type="match status" value="2"/>
</dbReference>
<reference evidence="4" key="1">
    <citation type="submission" date="2020-09" db="EMBL/GenBank/DDBJ databases">
        <title>A novel bacterium of genus Hazenella, isolated from South China Sea.</title>
        <authorList>
            <person name="Huang H."/>
            <person name="Mo K."/>
            <person name="Hu Y."/>
        </authorList>
    </citation>
    <scope>NUCLEOTIDE SEQUENCE</scope>
    <source>
        <strain evidence="4">IB182357</strain>
    </source>
</reference>
<gene>
    <name evidence="4" type="ORF">IC620_01485</name>
</gene>
<keyword evidence="2" id="KW-1133">Transmembrane helix</keyword>
<keyword evidence="2" id="KW-0812">Transmembrane</keyword>
<dbReference type="InterPro" id="IPR027417">
    <property type="entry name" value="P-loop_NTPase"/>
</dbReference>
<evidence type="ECO:0000259" key="3">
    <source>
        <dbReference type="Pfam" id="PF13514"/>
    </source>
</evidence>
<dbReference type="PANTHER" id="PTHR41259">
    <property type="entry name" value="DOUBLE-STRAND BREAK REPAIR RAD50 ATPASE, PUTATIVE-RELATED"/>
    <property type="match status" value="1"/>
</dbReference>
<keyword evidence="1" id="KW-0175">Coiled coil</keyword>
<feature type="coiled-coil region" evidence="1">
    <location>
        <begin position="663"/>
        <end position="782"/>
    </location>
</feature>
<dbReference type="RefSeq" id="WP_191139070.1">
    <property type="nucleotide sequence ID" value="NZ_JACXAG020000002.1"/>
</dbReference>
<accession>A0A926N7G5</accession>
<dbReference type="EMBL" id="JACXAH010000002">
    <property type="protein sequence ID" value="MBD1371032.1"/>
    <property type="molecule type" value="Genomic_DNA"/>
</dbReference>
<comment type="caution">
    <text evidence="4">The sequence shown here is derived from an EMBL/GenBank/DDBJ whole genome shotgun (WGS) entry which is preliminary data.</text>
</comment>
<evidence type="ECO:0000313" key="4">
    <source>
        <dbReference type="EMBL" id="MBD1371032.1"/>
    </source>
</evidence>
<sequence length="931" mass="110960">MKLNRVKFRGFGRWVDQEFRFEKGINLVEAPNEAGKSTLVQGILALWFGSKKEGSLLRKKADWYDRYLPWESDQYGGEIEYVLNEDRYRLIRNLILKKESEQLINLTYAKDVTNDYQMDRKKDHRFLETKLKLSGESFRQIACLNSITLGQEKNRQLQHHDAMMVEKLKNATNQSGHIDVQATITEITKQINDLGTIKAEGKRIAQLNKSIEEKKASLDFLKEKYTQYHQEKATLIRTQLICHNLETKLKEYRVYEEGLKQEEKLQYEITHLQSILNPFKEKVAQYQKKWAEIQKLKEELEKAKPPHFVQYEEYYELVQNQKRRRELESAIEEMSIRLQENKVSIAEITNQQDGSFPFDWEKAQTVLYQLKEFSKLDVQNQELLDHLELNMKEDAPLTELQKDLNKLDELRREEASYRTKKKVLNHQIAIKIEKDSEPLLDSSNGMKWFYFSVVGFIITLYVMIKIPLAFIFPAILTYYTITKWSRLREGSVLQNEKDLEKFSDLQYDVKNLDDKLCVNFQKQDNLLNKWNVKTVDDLYRKRDLHQDASRVREQGKRVLAHNEAEMNRIRYEVEHWMSPYVNQIPQFEVDKYMLLTQSIIDEQYQKKVEFSRLETERRQIEEDLNHSQMRLQACMHFLNDWKVRYGEDRLEQVKFWLEQQDIQNQLSIRLEEHEKQFQDIERIYTAEKWKERYEDISLQIKEIEQRLAKLKHNRLDISDQPHAGQALKKQLEEEKQRLNQIEGSLSKLSEWVEDISKIETEINVAQRELDALNEERDLLICVKNTLLESVGEVKDQLLPQIVPHANFWIDKITDGRYQEIFLQSGNQIKMDTVVPETGENKSIEHLSRGTIDQMFFAFRLGLVQYYSEQTSTPLPLFLDDCFIHFDELRMRKALILLGELSKEHQIMICTCQSRERKLLEEMRIKFHSIHI</sequence>
<feature type="domain" description="YhaN AAA" evidence="3">
    <location>
        <begin position="1"/>
        <end position="52"/>
    </location>
</feature>
<dbReference type="SUPFAM" id="SSF52540">
    <property type="entry name" value="P-loop containing nucleoside triphosphate hydrolases"/>
    <property type="match status" value="1"/>
</dbReference>
<dbReference type="AlphaFoldDB" id="A0A926N7G5"/>
<feature type="coiled-coil region" evidence="1">
    <location>
        <begin position="400"/>
        <end position="427"/>
    </location>
</feature>
<evidence type="ECO:0000256" key="2">
    <source>
        <dbReference type="SAM" id="Phobius"/>
    </source>
</evidence>